<gene>
    <name evidence="2" type="ORF">LfDm3_0498</name>
</gene>
<dbReference type="PATRIC" id="fig|1614.7.peg.486"/>
<proteinExistence type="predicted"/>
<comment type="caution">
    <text evidence="2">The sequence shown here is derived from an EMBL/GenBank/DDBJ whole genome shotgun (WGS) entry which is preliminary data.</text>
</comment>
<evidence type="ECO:0000313" key="3">
    <source>
        <dbReference type="Proteomes" id="UP000031397"/>
    </source>
</evidence>
<feature type="transmembrane region" description="Helical" evidence="1">
    <location>
        <begin position="6"/>
        <end position="24"/>
    </location>
</feature>
<name>A0A0C1Q2Q3_9LACO</name>
<dbReference type="RefSeq" id="WP_039143892.1">
    <property type="nucleotide sequence ID" value="NZ_RIGT01000022.1"/>
</dbReference>
<keyword evidence="1" id="KW-1133">Transmembrane helix</keyword>
<evidence type="ECO:0000256" key="1">
    <source>
        <dbReference type="SAM" id="Phobius"/>
    </source>
</evidence>
<evidence type="ECO:0000313" key="2">
    <source>
        <dbReference type="EMBL" id="KID42093.1"/>
    </source>
</evidence>
<protein>
    <recommendedName>
        <fullName evidence="4">DUF4651 domain-containing protein</fullName>
    </recommendedName>
</protein>
<sequence length="107" mass="12335">MIVKHKLAFITGTAIAGATLYSLIRHKQERDQDKVRRHLSDTLTKKFDNSELYGYWIDFNQNEDGQFIGGINLLDDDNHNIKSYGFTFDLANDEINNIKLLNTESIN</sequence>
<reference evidence="2 3" key="1">
    <citation type="submission" date="2014-06" db="EMBL/GenBank/DDBJ databases">
        <title>Functional and comparative genomic analyses of the Drosophila gut microbiota identify candidate symbiosis factors.</title>
        <authorList>
            <person name="Newell P.D."/>
            <person name="Chaston J.M."/>
            <person name="Douglas A.E."/>
        </authorList>
    </citation>
    <scope>NUCLEOTIDE SEQUENCE [LARGE SCALE GENOMIC DNA]</scope>
    <source>
        <strain evidence="2 3">DmCS_002</strain>
    </source>
</reference>
<dbReference type="EMBL" id="JOJZ01000010">
    <property type="protein sequence ID" value="KID42093.1"/>
    <property type="molecule type" value="Genomic_DNA"/>
</dbReference>
<keyword evidence="3" id="KW-1185">Reference proteome</keyword>
<accession>A0A0C1Q2Q3</accession>
<organism evidence="2 3">
    <name type="scientific">Fructilactobacillus fructivorans</name>
    <dbReference type="NCBI Taxonomy" id="1614"/>
    <lineage>
        <taxon>Bacteria</taxon>
        <taxon>Bacillati</taxon>
        <taxon>Bacillota</taxon>
        <taxon>Bacilli</taxon>
        <taxon>Lactobacillales</taxon>
        <taxon>Lactobacillaceae</taxon>
        <taxon>Fructilactobacillus</taxon>
    </lineage>
</organism>
<keyword evidence="1" id="KW-0812">Transmembrane</keyword>
<keyword evidence="1" id="KW-0472">Membrane</keyword>
<dbReference type="AlphaFoldDB" id="A0A0C1Q2Q3"/>
<dbReference type="Proteomes" id="UP000031397">
    <property type="component" value="Unassembled WGS sequence"/>
</dbReference>
<evidence type="ECO:0008006" key="4">
    <source>
        <dbReference type="Google" id="ProtNLM"/>
    </source>
</evidence>